<dbReference type="InterPro" id="IPR004477">
    <property type="entry name" value="ComEC_N"/>
</dbReference>
<evidence type="ECO:0000256" key="3">
    <source>
        <dbReference type="ARBA" id="ARBA00022692"/>
    </source>
</evidence>
<keyword evidence="5 6" id="KW-0472">Membrane</keyword>
<feature type="transmembrane region" description="Helical" evidence="6">
    <location>
        <begin position="17"/>
        <end position="44"/>
    </location>
</feature>
<name>A0A091C0Q6_9ENTE</name>
<dbReference type="PANTHER" id="PTHR30619">
    <property type="entry name" value="DNA INTERNALIZATION/COMPETENCE PROTEIN COMEC/REC2"/>
    <property type="match status" value="1"/>
</dbReference>
<comment type="subcellular location">
    <subcellularLocation>
        <location evidence="1">Cell membrane</location>
        <topology evidence="1">Multi-pass membrane protein</topology>
    </subcellularLocation>
</comment>
<evidence type="ECO:0000313" key="9">
    <source>
        <dbReference type="Proteomes" id="UP000029380"/>
    </source>
</evidence>
<dbReference type="EMBL" id="JPVU01000153">
    <property type="protein sequence ID" value="KFN91386.1"/>
    <property type="molecule type" value="Genomic_DNA"/>
</dbReference>
<comment type="caution">
    <text evidence="8">The sequence shown here is derived from an EMBL/GenBank/DDBJ whole genome shotgun (WGS) entry which is preliminary data.</text>
</comment>
<keyword evidence="4 6" id="KW-1133">Transmembrane helix</keyword>
<keyword evidence="2" id="KW-1003">Cell membrane</keyword>
<proteinExistence type="predicted"/>
<dbReference type="Proteomes" id="UP000029380">
    <property type="component" value="Unassembled WGS sequence"/>
</dbReference>
<evidence type="ECO:0000256" key="5">
    <source>
        <dbReference type="ARBA" id="ARBA00023136"/>
    </source>
</evidence>
<organism evidence="8 9">
    <name type="scientific">Tetragenococcus muriaticus PMC-11-5</name>
    <dbReference type="NCBI Taxonomy" id="1302649"/>
    <lineage>
        <taxon>Bacteria</taxon>
        <taxon>Bacillati</taxon>
        <taxon>Bacillota</taxon>
        <taxon>Bacilli</taxon>
        <taxon>Lactobacillales</taxon>
        <taxon>Enterococcaceae</taxon>
        <taxon>Tetragenococcus</taxon>
    </lineage>
</organism>
<keyword evidence="3 6" id="KW-0812">Transmembrane</keyword>
<reference evidence="8 9" key="1">
    <citation type="submission" date="2014-08" db="EMBL/GenBank/DDBJ databases">
        <title>Genome sequence of Tetragenococcus muriaticus.</title>
        <authorList>
            <person name="Chuea-nongthon C."/>
            <person name="Rodtong S."/>
            <person name="Yongsawatdigul J."/>
            <person name="Steele J.L."/>
            <person name="Liu X.-y."/>
            <person name="Speers J."/>
            <person name="Glasner J.D."/>
            <person name="Neeno-Eckwall E.C."/>
        </authorList>
    </citation>
    <scope>NUCLEOTIDE SEQUENCE [LARGE SCALE GENOMIC DNA]</scope>
    <source>
        <strain evidence="8 9">PMC-11-5</strain>
    </source>
</reference>
<feature type="domain" description="ComEC/Rec2-related protein" evidence="7">
    <location>
        <begin position="213"/>
        <end position="323"/>
    </location>
</feature>
<dbReference type="Pfam" id="PF03772">
    <property type="entry name" value="Competence"/>
    <property type="match status" value="1"/>
</dbReference>
<protein>
    <submittedName>
        <fullName evidence="8">ComEC family protein</fullName>
    </submittedName>
</protein>
<evidence type="ECO:0000256" key="6">
    <source>
        <dbReference type="SAM" id="Phobius"/>
    </source>
</evidence>
<evidence type="ECO:0000313" key="8">
    <source>
        <dbReference type="EMBL" id="KFN91386.1"/>
    </source>
</evidence>
<dbReference type="RefSeq" id="WP_231557709.1">
    <property type="nucleotide sequence ID" value="NZ_JPVU01000153.1"/>
</dbReference>
<dbReference type="InterPro" id="IPR052159">
    <property type="entry name" value="Competence_DNA_uptake"/>
</dbReference>
<dbReference type="PATRIC" id="fig|1302649.3.peg.1413"/>
<evidence type="ECO:0000256" key="4">
    <source>
        <dbReference type="ARBA" id="ARBA00022989"/>
    </source>
</evidence>
<accession>A0A091C0Q6</accession>
<feature type="transmembrane region" description="Helical" evidence="6">
    <location>
        <begin position="51"/>
        <end position="69"/>
    </location>
</feature>
<evidence type="ECO:0000256" key="2">
    <source>
        <dbReference type="ARBA" id="ARBA00022475"/>
    </source>
</evidence>
<dbReference type="AlphaFoldDB" id="A0A091C0Q6"/>
<evidence type="ECO:0000256" key="1">
    <source>
        <dbReference type="ARBA" id="ARBA00004651"/>
    </source>
</evidence>
<feature type="transmembrane region" description="Helical" evidence="6">
    <location>
        <begin position="234"/>
        <end position="256"/>
    </location>
</feature>
<dbReference type="PANTHER" id="PTHR30619:SF7">
    <property type="entry name" value="BETA-LACTAMASE DOMAIN PROTEIN"/>
    <property type="match status" value="1"/>
</dbReference>
<gene>
    <name evidence="8" type="ORF">TMUPMC115_1409</name>
</gene>
<sequence>MNNSLDFSWKNQLFSPIIIATSFLNAYFLSQPILLFVGIYFLLLLGYKKQIVLIILGIFCSLFLLLRAYSDPLPQVSSPEETITTEIKVYNDTIKINGDLVSFTGKIDNWNADVQYQVTSKKEKESWQQRKNWNKELQVTGDFLPVEGQRNLHGFDAKWFVFSNHKLPTFRIEQIKSKRPLRGFDNLRQGRAFSIDWVQNNFSSKITTYIHSLLFGYKDTNFQEVKEIYSSAGILHLFTISGMHVYLFYGWIFYLLRRTRLTFNTFGIFFFLFIAFSIILFGQSVSVWRAALMYSLRLVFHEIDIHLSRLDRFSIVLVFTIATGP</sequence>
<dbReference type="GO" id="GO:0005886">
    <property type="term" value="C:plasma membrane"/>
    <property type="evidence" value="ECO:0007669"/>
    <property type="project" value="UniProtKB-SubCell"/>
</dbReference>
<evidence type="ECO:0000259" key="7">
    <source>
        <dbReference type="Pfam" id="PF03772"/>
    </source>
</evidence>
<feature type="transmembrane region" description="Helical" evidence="6">
    <location>
        <begin position="268"/>
        <end position="288"/>
    </location>
</feature>